<organism evidence="4 5">
    <name type="scientific">Chrysophaeum taylorii</name>
    <dbReference type="NCBI Taxonomy" id="2483200"/>
    <lineage>
        <taxon>Eukaryota</taxon>
        <taxon>Sar</taxon>
        <taxon>Stramenopiles</taxon>
        <taxon>Ochrophyta</taxon>
        <taxon>Pelagophyceae</taxon>
        <taxon>Pelagomonadales</taxon>
        <taxon>Pelagomonadaceae</taxon>
        <taxon>Chrysophaeum</taxon>
    </lineage>
</organism>
<dbReference type="EMBL" id="JAQMWT010000362">
    <property type="protein sequence ID" value="KAJ8603012.1"/>
    <property type="molecule type" value="Genomic_DNA"/>
</dbReference>
<keyword evidence="5" id="KW-1185">Reference proteome</keyword>
<dbReference type="InterPro" id="IPR027193">
    <property type="entry name" value="Noc4"/>
</dbReference>
<comment type="caution">
    <text evidence="4">The sequence shown here is derived from an EMBL/GenBank/DDBJ whole genome shotgun (WGS) entry which is preliminary data.</text>
</comment>
<name>A0AAD7UE83_9STRA</name>
<comment type="similarity">
    <text evidence="1">Belongs to the CBF/MAK21 family.</text>
</comment>
<evidence type="ECO:0000313" key="5">
    <source>
        <dbReference type="Proteomes" id="UP001230188"/>
    </source>
</evidence>
<feature type="region of interest" description="Disordered" evidence="2">
    <location>
        <begin position="385"/>
        <end position="405"/>
    </location>
</feature>
<dbReference type="Pfam" id="PF03914">
    <property type="entry name" value="CBF"/>
    <property type="match status" value="1"/>
</dbReference>
<evidence type="ECO:0000313" key="4">
    <source>
        <dbReference type="EMBL" id="KAJ8603012.1"/>
    </source>
</evidence>
<gene>
    <name evidence="4" type="ORF">CTAYLR_001553</name>
</gene>
<dbReference type="Proteomes" id="UP001230188">
    <property type="component" value="Unassembled WGS sequence"/>
</dbReference>
<reference evidence="4" key="1">
    <citation type="submission" date="2023-01" db="EMBL/GenBank/DDBJ databases">
        <title>Metagenome sequencing of chrysophaentin producing Chrysophaeum taylorii.</title>
        <authorList>
            <person name="Davison J."/>
            <person name="Bewley C."/>
        </authorList>
    </citation>
    <scope>NUCLEOTIDE SEQUENCE</scope>
    <source>
        <strain evidence="4">NIES-1699</strain>
    </source>
</reference>
<dbReference type="GO" id="GO:0030692">
    <property type="term" value="C:Noc4p-Nop14p complex"/>
    <property type="evidence" value="ECO:0007669"/>
    <property type="project" value="TreeGrafter"/>
</dbReference>
<dbReference type="PANTHER" id="PTHR12455:SF0">
    <property type="entry name" value="NUCLEOLAR COMPLEX PROTEIN 4 HOMOLOG"/>
    <property type="match status" value="1"/>
</dbReference>
<evidence type="ECO:0000259" key="3">
    <source>
        <dbReference type="Pfam" id="PF03914"/>
    </source>
</evidence>
<dbReference type="InterPro" id="IPR005612">
    <property type="entry name" value="CCAAT-binding_factor"/>
</dbReference>
<sequence length="433" mass="46591">MAKRSHEEGAYESFAKAWRGAEAVDCDEEIVRRMHAMRKAVARAGRMRGSRAAMLQRAHSAFAAQVGAWVRAGCGAVAQVVGLRSVFKLLGVEGLDHCGAVGAVVRGACESERLAPEALVVLEGAAKESAQVRMWALRACKRAAKGASACDVLLRIPSDEASERGLEADVWVEVLSGPIDRREHALSRLPALMSAMRNPLRFADLFVAAFDESPVVALPGIFELVAYHRLDYPRFFDKLVSLVDRDLLYSEHLDVVLGVARRALANAPPSVRLGVAERLSAAAVAAPPRAIAAALRLLADLMGRCPVCHAALTTPDRPPHEHLRALATHYAPNVRHAVIALVERGDPPPDDLDQFTYEALYAAQPDIPDASNVSPVPFQHDDDFRYTDHPLLPTPVKDESPSSTSLGDPLRVLAAKFSTAATAAGYCTTLASS</sequence>
<accession>A0AAD7UE83</accession>
<evidence type="ECO:0000256" key="1">
    <source>
        <dbReference type="ARBA" id="ARBA00007797"/>
    </source>
</evidence>
<protein>
    <recommendedName>
        <fullName evidence="3">CCAAT-binding factor domain-containing protein</fullName>
    </recommendedName>
</protein>
<dbReference type="GO" id="GO:0042254">
    <property type="term" value="P:ribosome biogenesis"/>
    <property type="evidence" value="ECO:0007669"/>
    <property type="project" value="InterPro"/>
</dbReference>
<evidence type="ECO:0000256" key="2">
    <source>
        <dbReference type="SAM" id="MobiDB-lite"/>
    </source>
</evidence>
<dbReference type="PANTHER" id="PTHR12455">
    <property type="entry name" value="NUCLEOLAR COMPLEX PROTEIN 4"/>
    <property type="match status" value="1"/>
</dbReference>
<dbReference type="GO" id="GO:0032040">
    <property type="term" value="C:small-subunit processome"/>
    <property type="evidence" value="ECO:0007669"/>
    <property type="project" value="TreeGrafter"/>
</dbReference>
<proteinExistence type="inferred from homology"/>
<dbReference type="AlphaFoldDB" id="A0AAD7UE83"/>
<feature type="domain" description="CCAAT-binding factor" evidence="3">
    <location>
        <begin position="215"/>
        <end position="321"/>
    </location>
</feature>